<evidence type="ECO:0000313" key="1">
    <source>
        <dbReference type="EMBL" id="HIK00602.1"/>
    </source>
</evidence>
<proteinExistence type="predicted"/>
<reference evidence="1 2" key="1">
    <citation type="journal article" name="Nat. Commun.">
        <title>Undinarchaeota illuminate DPANN phylogeny and the impact of gene transfer on archaeal evolution.</title>
        <authorList>
            <person name="Dombrowski N."/>
            <person name="Williams T.A."/>
            <person name="Sun J."/>
            <person name="Woodcroft B.J."/>
            <person name="Lee J.H."/>
            <person name="Minh B.Q."/>
            <person name="Rinke C."/>
            <person name="Spang A."/>
        </authorList>
    </citation>
    <scope>NUCLEOTIDE SEQUENCE [LARGE SCALE GENOMIC DNA]</scope>
    <source>
        <strain evidence="1">MAG_bin1129</strain>
    </source>
</reference>
<dbReference type="EMBL" id="DVAB01000029">
    <property type="protein sequence ID" value="HIK00602.1"/>
    <property type="molecule type" value="Genomic_DNA"/>
</dbReference>
<dbReference type="SUPFAM" id="SSF53774">
    <property type="entry name" value="Glutaminase/Asparaginase"/>
    <property type="match status" value="1"/>
</dbReference>
<dbReference type="InterPro" id="IPR027473">
    <property type="entry name" value="L-asparaginase_C"/>
</dbReference>
<dbReference type="Gene3D" id="3.40.50.40">
    <property type="match status" value="1"/>
</dbReference>
<comment type="caution">
    <text evidence="1">The sequence shown here is derived from an EMBL/GenBank/DDBJ whole genome shotgun (WGS) entry which is preliminary data.</text>
</comment>
<accession>A0A832US88</accession>
<keyword evidence="2" id="KW-1185">Reference proteome</keyword>
<sequence length="157" mass="18018">MKKQLDIRYGAVTPPPFQLKLFYAWIDEGIDALILETYAAGGLPTKRENSYIPLIRKAAKKRTPLFLIYGSLTGRPAYTEWSNFKEKLLPGVYEPEVDAIKAGAIYLERDKSQLEEVISGIKEIFETITGYEKRIKAVMKRFNSPEFNRRLLEIKNG</sequence>
<dbReference type="InterPro" id="IPR036152">
    <property type="entry name" value="Asp/glu_Ase-like_sf"/>
</dbReference>
<gene>
    <name evidence="1" type="ORF">H1016_03615</name>
</gene>
<organism evidence="1 2">
    <name type="scientific">Candidatus Naiadarchaeum limnaeum</name>
    <dbReference type="NCBI Taxonomy" id="2756139"/>
    <lineage>
        <taxon>Archaea</taxon>
        <taxon>Candidatus Undinarchaeota</taxon>
        <taxon>Candidatus Undinarchaeia</taxon>
        <taxon>Candidatus Naiadarchaeales</taxon>
        <taxon>Candidatus Naiadarchaeaceae</taxon>
        <taxon>Candidatus Naiadarchaeum</taxon>
    </lineage>
</organism>
<dbReference type="AlphaFoldDB" id="A0A832US88"/>
<dbReference type="Proteomes" id="UP000646946">
    <property type="component" value="Unassembled WGS sequence"/>
</dbReference>
<evidence type="ECO:0000313" key="2">
    <source>
        <dbReference type="Proteomes" id="UP000646946"/>
    </source>
</evidence>
<name>A0A832US88_9ARCH</name>
<protein>
    <submittedName>
        <fullName evidence="1">Uncharacterized protein</fullName>
    </submittedName>
</protein>